<proteinExistence type="predicted"/>
<dbReference type="InterPro" id="IPR026444">
    <property type="entry name" value="Secre_tail"/>
</dbReference>
<sequence length="830" mass="92342">RRFNLGDMDNLRRPSTQVNGTTFVLSKGQREFESLQIEVDFDNSSLPRDVLSYTLHRREWTGGMIGEWEEFADDLITNQYYDFNVEEGGYYDYRVSLMYDEGPADWESNKVQAYIGIPNVVLMDSMQMEDFYPDLGGWTVHSTDSTVTWVTGDSADYDSLHSTAYYRPPDFDSSFAFVVGAGENTSEPYGTGQILGTVVLMSPFMDWSWHTSGLVSVDVWHWVPSDFYDYYGSAKLMVRSQMQEWHEVVDVSYRHQDLNYNEVFDPELVDVGPMVGGRDRVQFAWVWDYPEYYTGNYSGLAIDNFKLQLVDGPDNLSYTTTTESVSLFWEAFDGRRASEFPYMMSQEEKEAQIQLLQNGVGKNIAGAQTLGRSLDGAGDIRNNNRDLGDNMAEPYEFTLDGDTLLTGTTVGFTNDYDETCPYSGSTAPDVVYKMTIPDSLNGLIVDLCDSWYDSKVYVYSGADLENGDTTNIACNDDFCNSDSSSFTSYLEIGSSLAEDGGLSAGVYYIVVDGYSTQSGTYWLQVTAMVPPADMMYNVWKDGNLTADELADTVLTYTDYNVSLLEAEYTVNASRLMSLSVPGASGLDVGYAQSEHSNSVFAAKANMEPGAFNLVTPADGASLVITEDNIGGNQIFAWQQSVDPNGSEITYHITWRTEVDTGTFEIWDDTTGTAVLVPIQVMAGIMTGLASATGEYIAEFEWTVWADDGFDEVEASNGPRTISVDVGWYLGIDDVAAIPGVFALHQNYPNPFNPVTTIRYDVPEQSHVTMEIYNLLGQRVATLVNGIQEPGYHAILWNGTNMDGAAMSSGMYFYHIQAGDFRSVKKLILVK</sequence>
<organism evidence="2">
    <name type="scientific">marine metagenome</name>
    <dbReference type="NCBI Taxonomy" id="408172"/>
    <lineage>
        <taxon>unclassified sequences</taxon>
        <taxon>metagenomes</taxon>
        <taxon>ecological metagenomes</taxon>
    </lineage>
</organism>
<dbReference type="EMBL" id="UINC01002568">
    <property type="protein sequence ID" value="SUZ98065.1"/>
    <property type="molecule type" value="Genomic_DNA"/>
</dbReference>
<dbReference type="InterPro" id="IPR025965">
    <property type="entry name" value="FlgD/Vpr_Ig-like"/>
</dbReference>
<dbReference type="AlphaFoldDB" id="A0A381S1R8"/>
<feature type="domain" description="FlgD/Vpr Ig-like" evidence="1">
    <location>
        <begin position="756"/>
        <end position="817"/>
    </location>
</feature>
<protein>
    <recommendedName>
        <fullName evidence="1">FlgD/Vpr Ig-like domain-containing protein</fullName>
    </recommendedName>
</protein>
<evidence type="ECO:0000313" key="2">
    <source>
        <dbReference type="EMBL" id="SUZ98065.1"/>
    </source>
</evidence>
<gene>
    <name evidence="2" type="ORF">METZ01_LOCUS50919</name>
</gene>
<reference evidence="2" key="1">
    <citation type="submission" date="2018-05" db="EMBL/GenBank/DDBJ databases">
        <authorList>
            <person name="Lanie J.A."/>
            <person name="Ng W.-L."/>
            <person name="Kazmierczak K.M."/>
            <person name="Andrzejewski T.M."/>
            <person name="Davidsen T.M."/>
            <person name="Wayne K.J."/>
            <person name="Tettelin H."/>
            <person name="Glass J.I."/>
            <person name="Rusch D."/>
            <person name="Podicherti R."/>
            <person name="Tsui H.-C.T."/>
            <person name="Winkler M.E."/>
        </authorList>
    </citation>
    <scope>NUCLEOTIDE SEQUENCE</scope>
</reference>
<evidence type="ECO:0000259" key="1">
    <source>
        <dbReference type="Pfam" id="PF13860"/>
    </source>
</evidence>
<dbReference type="NCBIfam" id="TIGR04183">
    <property type="entry name" value="Por_Secre_tail"/>
    <property type="match status" value="1"/>
</dbReference>
<dbReference type="Pfam" id="PF13860">
    <property type="entry name" value="FlgD_ig"/>
    <property type="match status" value="1"/>
</dbReference>
<name>A0A381S1R8_9ZZZZ</name>
<dbReference type="Gene3D" id="2.60.40.4070">
    <property type="match status" value="1"/>
</dbReference>
<accession>A0A381S1R8</accession>
<feature type="non-terminal residue" evidence="2">
    <location>
        <position position="1"/>
    </location>
</feature>